<gene>
    <name evidence="2" type="ORF">JOE69_002203</name>
</gene>
<dbReference type="Gene3D" id="3.50.50.60">
    <property type="entry name" value="FAD/NAD(P)-binding domain"/>
    <property type="match status" value="1"/>
</dbReference>
<reference evidence="2 3" key="1">
    <citation type="submission" date="2023-07" db="EMBL/GenBank/DDBJ databases">
        <title>Sequencing the genomes of 1000 actinobacteria strains.</title>
        <authorList>
            <person name="Klenk H.-P."/>
        </authorList>
    </citation>
    <scope>NUCLEOTIDE SEQUENCE [LARGE SCALE GENOMIC DNA]</scope>
    <source>
        <strain evidence="2 3">DSM 14555</strain>
    </source>
</reference>
<evidence type="ECO:0000313" key="2">
    <source>
        <dbReference type="EMBL" id="MDR6269965.1"/>
    </source>
</evidence>
<dbReference type="PANTHER" id="PTHR46865:SF2">
    <property type="entry name" value="MONOOXYGENASE"/>
    <property type="match status" value="1"/>
</dbReference>
<feature type="domain" description="FAD-binding" evidence="1">
    <location>
        <begin position="2"/>
        <end position="347"/>
    </location>
</feature>
<dbReference type="EMBL" id="JAVDQF010000001">
    <property type="protein sequence ID" value="MDR6269965.1"/>
    <property type="molecule type" value="Genomic_DNA"/>
</dbReference>
<dbReference type="PRINTS" id="PR00420">
    <property type="entry name" value="RNGMNOXGNASE"/>
</dbReference>
<dbReference type="RefSeq" id="WP_309798700.1">
    <property type="nucleotide sequence ID" value="NZ_BAAAHY010000005.1"/>
</dbReference>
<dbReference type="InterPro" id="IPR002938">
    <property type="entry name" value="FAD-bd"/>
</dbReference>
<dbReference type="PANTHER" id="PTHR46865">
    <property type="entry name" value="OXIDOREDUCTASE-RELATED"/>
    <property type="match status" value="1"/>
</dbReference>
<name>A0ABU1JCT4_9MICC</name>
<dbReference type="Gene3D" id="3.30.9.10">
    <property type="entry name" value="D-Amino Acid Oxidase, subunit A, domain 2"/>
    <property type="match status" value="1"/>
</dbReference>
<proteinExistence type="predicted"/>
<accession>A0ABU1JCT4</accession>
<keyword evidence="3" id="KW-1185">Reference proteome</keyword>
<dbReference type="InterPro" id="IPR051704">
    <property type="entry name" value="FAD_aromatic-hydroxylase"/>
</dbReference>
<protein>
    <submittedName>
        <fullName evidence="2">2-polyprenyl-6-methoxyphenol hydroxylase-like FAD-dependent oxidoreductase</fullName>
    </submittedName>
</protein>
<dbReference type="InterPro" id="IPR036188">
    <property type="entry name" value="FAD/NAD-bd_sf"/>
</dbReference>
<evidence type="ECO:0000259" key="1">
    <source>
        <dbReference type="Pfam" id="PF01494"/>
    </source>
</evidence>
<dbReference type="SUPFAM" id="SSF51905">
    <property type="entry name" value="FAD/NAD(P)-binding domain"/>
    <property type="match status" value="1"/>
</dbReference>
<sequence>MDILISGASVAGPTLAWWLRHFGFTPTVVERNPGGPRRGGQPIDVRGPALDVLDRMGLRGAVYERRTAMRGMTMVDAAGAELMRTSERTMTGGAIDSPDVEILRDELAGLIVQATAGVDYIFGDSISALAEHADGVTVRFESGTTREFDLVIGADGLHSRTRALAFGPESDCFTPMHTHLGIFSTPNLLGLDHWQVIQQLFDPAAPEQGTMGIFYSARGNTAVRAMLGFGGPLPDDLDYRDTARQKALVRAAFSHLGWRIPELLDAMDAAPDFYFDSVGQIHLDEWHRGRVGLVGDAAYCPSPLSGQGTSIALVGAYVLAGKLAEHDGDPAAFAAYHGELRAWVAQNQQLAFRNSEAHTAPAADADPAAAAALAGHAAAFEATVNGYRLKDYRRAASGASSHRV</sequence>
<evidence type="ECO:0000313" key="3">
    <source>
        <dbReference type="Proteomes" id="UP001185069"/>
    </source>
</evidence>
<organism evidence="2 3">
    <name type="scientific">Arthrobacter russicus</name>
    <dbReference type="NCBI Taxonomy" id="172040"/>
    <lineage>
        <taxon>Bacteria</taxon>
        <taxon>Bacillati</taxon>
        <taxon>Actinomycetota</taxon>
        <taxon>Actinomycetes</taxon>
        <taxon>Micrococcales</taxon>
        <taxon>Micrococcaceae</taxon>
        <taxon>Arthrobacter</taxon>
    </lineage>
</organism>
<dbReference type="Proteomes" id="UP001185069">
    <property type="component" value="Unassembled WGS sequence"/>
</dbReference>
<dbReference type="Pfam" id="PF01494">
    <property type="entry name" value="FAD_binding_3"/>
    <property type="match status" value="1"/>
</dbReference>
<comment type="caution">
    <text evidence="2">The sequence shown here is derived from an EMBL/GenBank/DDBJ whole genome shotgun (WGS) entry which is preliminary data.</text>
</comment>